<proteinExistence type="predicted"/>
<dbReference type="EMBL" id="JANSLM010000004">
    <property type="protein sequence ID" value="MDT8838751.1"/>
    <property type="molecule type" value="Genomic_DNA"/>
</dbReference>
<dbReference type="RefSeq" id="WP_028646048.1">
    <property type="nucleotide sequence ID" value="NZ_CP010027.1"/>
</dbReference>
<evidence type="ECO:0000313" key="2">
    <source>
        <dbReference type="EMBL" id="AJZ62691.1"/>
    </source>
</evidence>
<dbReference type="GeneID" id="66519450"/>
<dbReference type="KEGG" id="bfn:OI25_5622"/>
<dbReference type="Proteomes" id="UP001246473">
    <property type="component" value="Unassembled WGS sequence"/>
</dbReference>
<evidence type="ECO:0000313" key="4">
    <source>
        <dbReference type="Proteomes" id="UP000032614"/>
    </source>
</evidence>
<evidence type="ECO:0000256" key="1">
    <source>
        <dbReference type="SAM" id="MobiDB-lite"/>
    </source>
</evidence>
<gene>
    <name evidence="2" type="ORF">OI25_5622</name>
    <name evidence="3" type="ORF">ParKJ_15145</name>
</gene>
<evidence type="ECO:0000313" key="5">
    <source>
        <dbReference type="Proteomes" id="UP001246473"/>
    </source>
</evidence>
<organism evidence="3 5">
    <name type="scientific">Paraburkholderia fungorum</name>
    <dbReference type="NCBI Taxonomy" id="134537"/>
    <lineage>
        <taxon>Bacteria</taxon>
        <taxon>Pseudomonadati</taxon>
        <taxon>Pseudomonadota</taxon>
        <taxon>Betaproteobacteria</taxon>
        <taxon>Burkholderiales</taxon>
        <taxon>Burkholderiaceae</taxon>
        <taxon>Paraburkholderia</taxon>
    </lineage>
</organism>
<feature type="region of interest" description="Disordered" evidence="1">
    <location>
        <begin position="43"/>
        <end position="67"/>
    </location>
</feature>
<evidence type="ECO:0000313" key="3">
    <source>
        <dbReference type="EMBL" id="MDT8838751.1"/>
    </source>
</evidence>
<dbReference type="EMBL" id="CP010027">
    <property type="protein sequence ID" value="AJZ62691.1"/>
    <property type="molecule type" value="Genomic_DNA"/>
</dbReference>
<reference evidence="2 4" key="1">
    <citation type="journal article" date="2015" name="Genome Announc.">
        <title>Complete genome sequences for 59 burkholderia isolates, both pathogenic and near neighbor.</title>
        <authorList>
            <person name="Johnson S.L."/>
            <person name="Bishop-Lilly K.A."/>
            <person name="Ladner J.T."/>
            <person name="Daligault H.E."/>
            <person name="Davenport K.W."/>
            <person name="Jaissle J."/>
            <person name="Frey K.G."/>
            <person name="Koroleva G.I."/>
            <person name="Bruce D.C."/>
            <person name="Coyne S.R."/>
            <person name="Broomall S.M."/>
            <person name="Li P.E."/>
            <person name="Teshima H."/>
            <person name="Gibbons H.S."/>
            <person name="Palacios G.F."/>
            <person name="Rosenzweig C.N."/>
            <person name="Redden C.L."/>
            <person name="Xu Y."/>
            <person name="Minogue T.D."/>
            <person name="Chain P.S."/>
        </authorList>
    </citation>
    <scope>NUCLEOTIDE SEQUENCE [LARGE SCALE GENOMIC DNA]</scope>
    <source>
        <strain evidence="2 4">ATCC BAA-463</strain>
    </source>
</reference>
<dbReference type="AlphaFoldDB" id="A0AAP5UUD8"/>
<dbReference type="Proteomes" id="UP000032614">
    <property type="component" value="Chromosome 2"/>
</dbReference>
<reference evidence="3" key="2">
    <citation type="submission" date="2022-08" db="EMBL/GenBank/DDBJ databases">
        <authorList>
            <person name="Kim S.-J."/>
        </authorList>
    </citation>
    <scope>NUCLEOTIDE SEQUENCE</scope>
    <source>
        <strain evidence="3">KJ</strain>
    </source>
</reference>
<protein>
    <submittedName>
        <fullName evidence="3">Uncharacterized protein</fullName>
    </submittedName>
</protein>
<accession>A0AAP5UUD8</accession>
<sequence length="67" mass="7406">MTISGPVYASLAEAYDECERTVLAGPLNGEWANSGRRRWNAFGHERPFDGGTEIGKDPAIEQRRGKI</sequence>
<name>A0AAP5UUD8_9BURK</name>